<dbReference type="EMBL" id="JACHEM010000042">
    <property type="protein sequence ID" value="MBB6440177.1"/>
    <property type="molecule type" value="Genomic_DNA"/>
</dbReference>
<reference evidence="3 4" key="1">
    <citation type="submission" date="2020-08" db="EMBL/GenBank/DDBJ databases">
        <title>Genomic Encyclopedia of Type Strains, Phase IV (KMG-IV): sequencing the most valuable type-strain genomes for metagenomic binning, comparative biology and taxonomic classification.</title>
        <authorList>
            <person name="Goeker M."/>
        </authorList>
    </citation>
    <scope>NUCLEOTIDE SEQUENCE [LARGE SCALE GENOMIC DNA]</scope>
    <source>
        <strain evidence="3 4">DSM 40141</strain>
    </source>
</reference>
<dbReference type="PANTHER" id="PTHR33238:SF10">
    <property type="entry name" value="IRON-DEPENDENT REPRESSOR IDER"/>
    <property type="match status" value="1"/>
</dbReference>
<dbReference type="PANTHER" id="PTHR33238">
    <property type="entry name" value="IRON (METAL) DEPENDENT REPRESSOR, DTXR FAMILY"/>
    <property type="match status" value="1"/>
</dbReference>
<sequence length="144" mass="15203">MRRKFSSEDAFTRAVCRGGEAGPADLCGAAFGTEELGGLECGVGDVDADDLVRGTDSPVDGFPMRARIAERLDQSGPTVSQTLARMERDGLVTAAGDRHLEFTEEGRRLASDSRTCRSAVLRRPPPGSGLRASLSAAQLPCPLP</sequence>
<dbReference type="GO" id="GO:0003677">
    <property type="term" value="F:DNA binding"/>
    <property type="evidence" value="ECO:0007669"/>
    <property type="project" value="UniProtKB-KW"/>
</dbReference>
<evidence type="ECO:0000313" key="4">
    <source>
        <dbReference type="Proteomes" id="UP000540423"/>
    </source>
</evidence>
<dbReference type="SUPFAM" id="SSF46785">
    <property type="entry name" value="Winged helix' DNA-binding domain"/>
    <property type="match status" value="1"/>
</dbReference>
<evidence type="ECO:0000313" key="3">
    <source>
        <dbReference type="EMBL" id="MBB6440177.1"/>
    </source>
</evidence>
<name>A0A7X0HM08_9ACTN</name>
<dbReference type="Pfam" id="PF01325">
    <property type="entry name" value="Fe_dep_repress"/>
    <property type="match status" value="1"/>
</dbReference>
<dbReference type="InterPro" id="IPR050536">
    <property type="entry name" value="DtxR_MntR_Metal-Reg"/>
</dbReference>
<dbReference type="InterPro" id="IPR036388">
    <property type="entry name" value="WH-like_DNA-bd_sf"/>
</dbReference>
<evidence type="ECO:0000256" key="1">
    <source>
        <dbReference type="SAM" id="MobiDB-lite"/>
    </source>
</evidence>
<dbReference type="InterPro" id="IPR022687">
    <property type="entry name" value="HTH_DTXR"/>
</dbReference>
<dbReference type="GO" id="GO:0045892">
    <property type="term" value="P:negative regulation of DNA-templated transcription"/>
    <property type="evidence" value="ECO:0007669"/>
    <property type="project" value="TreeGrafter"/>
</dbReference>
<dbReference type="Gene3D" id="1.10.10.10">
    <property type="entry name" value="Winged helix-like DNA-binding domain superfamily/Winged helix DNA-binding domain"/>
    <property type="match status" value="1"/>
</dbReference>
<feature type="region of interest" description="Disordered" evidence="1">
    <location>
        <begin position="113"/>
        <end position="144"/>
    </location>
</feature>
<comment type="caution">
    <text evidence="3">The sequence shown here is derived from an EMBL/GenBank/DDBJ whole genome shotgun (WGS) entry which is preliminary data.</text>
</comment>
<keyword evidence="4" id="KW-1185">Reference proteome</keyword>
<gene>
    <name evidence="3" type="ORF">HNQ79_006690</name>
</gene>
<dbReference type="Proteomes" id="UP000540423">
    <property type="component" value="Unassembled WGS sequence"/>
</dbReference>
<accession>A0A7X0HM08</accession>
<feature type="domain" description="HTH dtxR-type" evidence="2">
    <location>
        <begin position="61"/>
        <end position="100"/>
    </location>
</feature>
<dbReference type="InterPro" id="IPR036390">
    <property type="entry name" value="WH_DNA-bd_sf"/>
</dbReference>
<protein>
    <submittedName>
        <fullName evidence="3">DNA-binding transcriptional ArsR family regulator</fullName>
    </submittedName>
</protein>
<organism evidence="3 4">
    <name type="scientific">Streptomyces candidus</name>
    <dbReference type="NCBI Taxonomy" id="67283"/>
    <lineage>
        <taxon>Bacteria</taxon>
        <taxon>Bacillati</taxon>
        <taxon>Actinomycetota</taxon>
        <taxon>Actinomycetes</taxon>
        <taxon>Kitasatosporales</taxon>
        <taxon>Streptomycetaceae</taxon>
        <taxon>Streptomyces</taxon>
    </lineage>
</organism>
<keyword evidence="3" id="KW-0238">DNA-binding</keyword>
<evidence type="ECO:0000259" key="2">
    <source>
        <dbReference type="Pfam" id="PF01325"/>
    </source>
</evidence>
<proteinExistence type="predicted"/>
<dbReference type="AlphaFoldDB" id="A0A7X0HM08"/>